<dbReference type="EMBL" id="JAACXV010000415">
    <property type="protein sequence ID" value="KAF7277701.1"/>
    <property type="molecule type" value="Genomic_DNA"/>
</dbReference>
<accession>A0A834IEY1</accession>
<sequence length="119" mass="13353">MGVPAAYVPTYGQGTVTAAKEEEEQDGCRGAGEGRFTVKRRGIRGKKTKTTNCEKNAERSLWRTESYGVQTTDRNMYSGSFSIQWSLRNRCLSAFDTFLLFLNRVVQMFTVTDLVSGSF</sequence>
<organism evidence="1 2">
    <name type="scientific">Rhynchophorus ferrugineus</name>
    <name type="common">Red palm weevil</name>
    <name type="synonym">Curculio ferrugineus</name>
    <dbReference type="NCBI Taxonomy" id="354439"/>
    <lineage>
        <taxon>Eukaryota</taxon>
        <taxon>Metazoa</taxon>
        <taxon>Ecdysozoa</taxon>
        <taxon>Arthropoda</taxon>
        <taxon>Hexapoda</taxon>
        <taxon>Insecta</taxon>
        <taxon>Pterygota</taxon>
        <taxon>Neoptera</taxon>
        <taxon>Endopterygota</taxon>
        <taxon>Coleoptera</taxon>
        <taxon>Polyphaga</taxon>
        <taxon>Cucujiformia</taxon>
        <taxon>Curculionidae</taxon>
        <taxon>Dryophthorinae</taxon>
        <taxon>Rhynchophorus</taxon>
    </lineage>
</organism>
<name>A0A834IEY1_RHYFE</name>
<proteinExistence type="predicted"/>
<dbReference type="Proteomes" id="UP000625711">
    <property type="component" value="Unassembled WGS sequence"/>
</dbReference>
<comment type="caution">
    <text evidence="1">The sequence shown here is derived from an EMBL/GenBank/DDBJ whole genome shotgun (WGS) entry which is preliminary data.</text>
</comment>
<dbReference type="AlphaFoldDB" id="A0A834IEY1"/>
<evidence type="ECO:0000313" key="1">
    <source>
        <dbReference type="EMBL" id="KAF7277701.1"/>
    </source>
</evidence>
<keyword evidence="2" id="KW-1185">Reference proteome</keyword>
<protein>
    <submittedName>
        <fullName evidence="1">Uncharacterized protein</fullName>
    </submittedName>
</protein>
<reference evidence="1" key="1">
    <citation type="submission" date="2020-08" db="EMBL/GenBank/DDBJ databases">
        <title>Genome sequencing and assembly of the red palm weevil Rhynchophorus ferrugineus.</title>
        <authorList>
            <person name="Dias G.B."/>
            <person name="Bergman C.M."/>
            <person name="Manee M."/>
        </authorList>
    </citation>
    <scope>NUCLEOTIDE SEQUENCE</scope>
    <source>
        <strain evidence="1">AA-2017</strain>
        <tissue evidence="1">Whole larva</tissue>
    </source>
</reference>
<gene>
    <name evidence="1" type="ORF">GWI33_009312</name>
</gene>
<evidence type="ECO:0000313" key="2">
    <source>
        <dbReference type="Proteomes" id="UP000625711"/>
    </source>
</evidence>